<dbReference type="EMBL" id="PKMF04000037">
    <property type="protein sequence ID" value="KAK7856320.1"/>
    <property type="molecule type" value="Genomic_DNA"/>
</dbReference>
<dbReference type="InterPro" id="IPR007783">
    <property type="entry name" value="eIF3d"/>
</dbReference>
<feature type="compositionally biased region" description="Polar residues" evidence="5">
    <location>
        <begin position="60"/>
        <end position="71"/>
    </location>
</feature>
<sequence length="377" mass="42305">SFSLNPVTTSNPQHNSHHHHQHHLKFNNTTTATIAKSIPTNPNPHNPLTDSRNPVIDFHNPTTDSSIPQPSNHRDPHLNLDHKRCGPPQTLISTNKHPLPRQSPQTNTLCADLRETGRDRERREQTHPSPTLPSPLPPITSSMSSAPPPVLKFSKLSFSVPEPEDLLLCGALEFYDRSFDRITPKNVCSFSLNPVTTSNPQHNSHHHHHQHHLKFNNTTTATIAKSIPTNPNPHNPLTDSCNPVIDFHNPTTDSSIPQPSNHRDPHLNLDHKRCGPPQMLISTNKHPPPRRSPQTHTLYADLRETGRDRERREQTHPSPALPSPLPPITSSMSSAPPPVLKFSKLSFSVPEPEDLLLCGALKFYNRSFDRITPKNVW</sequence>
<feature type="compositionally biased region" description="Basic and acidic residues" evidence="5">
    <location>
        <begin position="72"/>
        <end position="84"/>
    </location>
</feature>
<organism evidence="6 7">
    <name type="scientific">Quercus suber</name>
    <name type="common">Cork oak</name>
    <dbReference type="NCBI Taxonomy" id="58331"/>
    <lineage>
        <taxon>Eukaryota</taxon>
        <taxon>Viridiplantae</taxon>
        <taxon>Streptophyta</taxon>
        <taxon>Embryophyta</taxon>
        <taxon>Tracheophyta</taxon>
        <taxon>Spermatophyta</taxon>
        <taxon>Magnoliopsida</taxon>
        <taxon>eudicotyledons</taxon>
        <taxon>Gunneridae</taxon>
        <taxon>Pentapetalae</taxon>
        <taxon>rosids</taxon>
        <taxon>fabids</taxon>
        <taxon>Fagales</taxon>
        <taxon>Fagaceae</taxon>
        <taxon>Quercus</taxon>
    </lineage>
</organism>
<feature type="region of interest" description="Disordered" evidence="5">
    <location>
        <begin position="1"/>
        <end position="23"/>
    </location>
</feature>
<dbReference type="Pfam" id="PF05091">
    <property type="entry name" value="eIF-3_zeta"/>
    <property type="match status" value="2"/>
</dbReference>
<keyword evidence="2 6" id="KW-0396">Initiation factor</keyword>
<feature type="compositionally biased region" description="Basic and acidic residues" evidence="5">
    <location>
        <begin position="261"/>
        <end position="273"/>
    </location>
</feature>
<name>A0AAW0LXM0_QUESU</name>
<dbReference type="PANTHER" id="PTHR12399">
    <property type="entry name" value="EUKARYOTIC TRANSLATION INITIATION FACTOR 3 SUBUNIT 7"/>
    <property type="match status" value="1"/>
</dbReference>
<feature type="region of interest" description="Disordered" evidence="5">
    <location>
        <begin position="225"/>
        <end position="334"/>
    </location>
</feature>
<dbReference type="GO" id="GO:0005852">
    <property type="term" value="C:eukaryotic translation initiation factor 3 complex"/>
    <property type="evidence" value="ECO:0007669"/>
    <property type="project" value="InterPro"/>
</dbReference>
<dbReference type="GO" id="GO:0003743">
    <property type="term" value="F:translation initiation factor activity"/>
    <property type="evidence" value="ECO:0007669"/>
    <property type="project" value="UniProtKB-KW"/>
</dbReference>
<feature type="compositionally biased region" description="Polar residues" evidence="5">
    <location>
        <begin position="249"/>
        <end position="260"/>
    </location>
</feature>
<gene>
    <name evidence="6" type="primary">TIF3D1_2</name>
    <name evidence="6" type="ORF">CFP56_023649</name>
</gene>
<feature type="compositionally biased region" description="Basic and acidic residues" evidence="5">
    <location>
        <begin position="301"/>
        <end position="315"/>
    </location>
</feature>
<evidence type="ECO:0000256" key="4">
    <source>
        <dbReference type="ARBA" id="ARBA00022917"/>
    </source>
</evidence>
<feature type="region of interest" description="Disordered" evidence="5">
    <location>
        <begin position="35"/>
        <end position="145"/>
    </location>
</feature>
<dbReference type="AlphaFoldDB" id="A0AAW0LXM0"/>
<evidence type="ECO:0000256" key="2">
    <source>
        <dbReference type="ARBA" id="ARBA00022540"/>
    </source>
</evidence>
<keyword evidence="4" id="KW-0648">Protein biosynthesis</keyword>
<feature type="compositionally biased region" description="Polar residues" evidence="5">
    <location>
        <begin position="90"/>
        <end position="109"/>
    </location>
</feature>
<proteinExistence type="predicted"/>
<keyword evidence="3" id="KW-0694">RNA-binding</keyword>
<accession>A0AAW0LXM0</accession>
<protein>
    <submittedName>
        <fullName evidence="6">Eukaryotic translation initiation factor 3 subunit d</fullName>
    </submittedName>
</protein>
<keyword evidence="7" id="KW-1185">Reference proteome</keyword>
<evidence type="ECO:0000313" key="6">
    <source>
        <dbReference type="EMBL" id="KAK7856320.1"/>
    </source>
</evidence>
<dbReference type="Proteomes" id="UP000237347">
    <property type="component" value="Unassembled WGS sequence"/>
</dbReference>
<evidence type="ECO:0000313" key="7">
    <source>
        <dbReference type="Proteomes" id="UP000237347"/>
    </source>
</evidence>
<feature type="non-terminal residue" evidence="6">
    <location>
        <position position="1"/>
    </location>
</feature>
<keyword evidence="1" id="KW-0963">Cytoplasm</keyword>
<comment type="caution">
    <text evidence="6">The sequence shown here is derived from an EMBL/GenBank/DDBJ whole genome shotgun (WGS) entry which is preliminary data.</text>
</comment>
<evidence type="ECO:0000256" key="3">
    <source>
        <dbReference type="ARBA" id="ARBA00022884"/>
    </source>
</evidence>
<feature type="compositionally biased region" description="Basic and acidic residues" evidence="5">
    <location>
        <begin position="112"/>
        <end position="126"/>
    </location>
</feature>
<dbReference type="PANTHER" id="PTHR12399:SF3">
    <property type="entry name" value="EUKARYOTIC TRANSLATION INITIATION FACTOR 3 SUBUNIT D"/>
    <property type="match status" value="1"/>
</dbReference>
<dbReference type="GO" id="GO:0003723">
    <property type="term" value="F:RNA binding"/>
    <property type="evidence" value="ECO:0007669"/>
    <property type="project" value="UniProtKB-KW"/>
</dbReference>
<evidence type="ECO:0000256" key="5">
    <source>
        <dbReference type="SAM" id="MobiDB-lite"/>
    </source>
</evidence>
<evidence type="ECO:0000256" key="1">
    <source>
        <dbReference type="ARBA" id="ARBA00022490"/>
    </source>
</evidence>
<reference evidence="6 7" key="1">
    <citation type="journal article" date="2018" name="Sci. Data">
        <title>The draft genome sequence of cork oak.</title>
        <authorList>
            <person name="Ramos A.M."/>
            <person name="Usie A."/>
            <person name="Barbosa P."/>
            <person name="Barros P.M."/>
            <person name="Capote T."/>
            <person name="Chaves I."/>
            <person name="Simoes F."/>
            <person name="Abreu I."/>
            <person name="Carrasquinho I."/>
            <person name="Faro C."/>
            <person name="Guimaraes J.B."/>
            <person name="Mendonca D."/>
            <person name="Nobrega F."/>
            <person name="Rodrigues L."/>
            <person name="Saibo N.J.M."/>
            <person name="Varela M.C."/>
            <person name="Egas C."/>
            <person name="Matos J."/>
            <person name="Miguel C.M."/>
            <person name="Oliveira M.M."/>
            <person name="Ricardo C.P."/>
            <person name="Goncalves S."/>
        </authorList>
    </citation>
    <scope>NUCLEOTIDE SEQUENCE [LARGE SCALE GENOMIC DNA]</scope>
    <source>
        <strain evidence="7">cv. HL8</strain>
    </source>
</reference>